<feature type="non-terminal residue" evidence="1">
    <location>
        <position position="1"/>
    </location>
</feature>
<dbReference type="OrthoDB" id="2624269at2759"/>
<gene>
    <name evidence="1" type="ORF">BDZ94DRAFT_1180375</name>
</gene>
<keyword evidence="2" id="KW-1185">Reference proteome</keyword>
<comment type="caution">
    <text evidence="1">The sequence shown here is derived from an EMBL/GenBank/DDBJ whole genome shotgun (WGS) entry which is preliminary data.</text>
</comment>
<dbReference type="Proteomes" id="UP000807353">
    <property type="component" value="Unassembled WGS sequence"/>
</dbReference>
<accession>A0A9P6C7L3</accession>
<sequence>ILYKRTPGGTFIPVEGSGRLGTEHTGNHTTLTTEKEFSFDKDIEWDGWPDGNLEYDITSKQWHDTGNLMFHWAYRVGGGDRKGKETASNWEQGKRCTRSCLGIMECDNSGCQISIRPHGDIDRRYVQLTKGCKCGAQLSHRTCDVMAILWRWSQGVHFRNIINGPGDSVADISDVYLNADRVSKDRRALKRGADTSGDQFIRGFAEFDDEHPGFILLSVLGKVTVISVQSRFMRSQLVKDTILSGPVNGMVNDAAHGWWTERTYLLMVSSTYCPVLHCWVPGVLSFTNGASAEHFKFHFLAVFQSISLEAESRSIDLTDNHFAGVIIQIIILWGSSSTW</sequence>
<protein>
    <submittedName>
        <fullName evidence="1">Uncharacterized protein</fullName>
    </submittedName>
</protein>
<evidence type="ECO:0000313" key="1">
    <source>
        <dbReference type="EMBL" id="KAF9455256.1"/>
    </source>
</evidence>
<dbReference type="AlphaFoldDB" id="A0A9P6C7L3"/>
<organism evidence="1 2">
    <name type="scientific">Collybia nuda</name>
    <dbReference type="NCBI Taxonomy" id="64659"/>
    <lineage>
        <taxon>Eukaryota</taxon>
        <taxon>Fungi</taxon>
        <taxon>Dikarya</taxon>
        <taxon>Basidiomycota</taxon>
        <taxon>Agaricomycotina</taxon>
        <taxon>Agaricomycetes</taxon>
        <taxon>Agaricomycetidae</taxon>
        <taxon>Agaricales</taxon>
        <taxon>Tricholomatineae</taxon>
        <taxon>Clitocybaceae</taxon>
        <taxon>Collybia</taxon>
    </lineage>
</organism>
<name>A0A9P6C7L3_9AGAR</name>
<proteinExistence type="predicted"/>
<reference evidence="1" key="1">
    <citation type="submission" date="2020-11" db="EMBL/GenBank/DDBJ databases">
        <authorList>
            <consortium name="DOE Joint Genome Institute"/>
            <person name="Ahrendt S."/>
            <person name="Riley R."/>
            <person name="Andreopoulos W."/>
            <person name="Labutti K."/>
            <person name="Pangilinan J."/>
            <person name="Ruiz-Duenas F.J."/>
            <person name="Barrasa J.M."/>
            <person name="Sanchez-Garcia M."/>
            <person name="Camarero S."/>
            <person name="Miyauchi S."/>
            <person name="Serrano A."/>
            <person name="Linde D."/>
            <person name="Babiker R."/>
            <person name="Drula E."/>
            <person name="Ayuso-Fernandez I."/>
            <person name="Pacheco R."/>
            <person name="Padilla G."/>
            <person name="Ferreira P."/>
            <person name="Barriuso J."/>
            <person name="Kellner H."/>
            <person name="Castanera R."/>
            <person name="Alfaro M."/>
            <person name="Ramirez L."/>
            <person name="Pisabarro A.G."/>
            <person name="Kuo A."/>
            <person name="Tritt A."/>
            <person name="Lipzen A."/>
            <person name="He G."/>
            <person name="Yan M."/>
            <person name="Ng V."/>
            <person name="Cullen D."/>
            <person name="Martin F."/>
            <person name="Rosso M.-N."/>
            <person name="Henrissat B."/>
            <person name="Hibbett D."/>
            <person name="Martinez A.T."/>
            <person name="Grigoriev I.V."/>
        </authorList>
    </citation>
    <scope>NUCLEOTIDE SEQUENCE</scope>
    <source>
        <strain evidence="1">CBS 247.69</strain>
    </source>
</reference>
<dbReference type="EMBL" id="MU150845">
    <property type="protein sequence ID" value="KAF9455256.1"/>
    <property type="molecule type" value="Genomic_DNA"/>
</dbReference>
<evidence type="ECO:0000313" key="2">
    <source>
        <dbReference type="Proteomes" id="UP000807353"/>
    </source>
</evidence>